<dbReference type="PANTHER" id="PTHR37166:SF1">
    <property type="entry name" value="PROTEIN FLAG"/>
    <property type="match status" value="1"/>
</dbReference>
<dbReference type="RefSeq" id="WP_310501040.1">
    <property type="nucleotide sequence ID" value="NZ_JAVDSB010000011.1"/>
</dbReference>
<keyword evidence="1" id="KW-0969">Cilium</keyword>
<protein>
    <submittedName>
        <fullName evidence="1">Flagellar protein FlaG</fullName>
    </submittedName>
</protein>
<dbReference type="Gene3D" id="3.30.160.170">
    <property type="entry name" value="FlaG-like"/>
    <property type="match status" value="1"/>
</dbReference>
<dbReference type="InterPro" id="IPR005186">
    <property type="entry name" value="FlaG"/>
</dbReference>
<dbReference type="InterPro" id="IPR035924">
    <property type="entry name" value="FlaG-like_sf"/>
</dbReference>
<dbReference type="PANTHER" id="PTHR37166">
    <property type="entry name" value="PROTEIN FLAG"/>
    <property type="match status" value="1"/>
</dbReference>
<keyword evidence="1" id="KW-0966">Cell projection</keyword>
<dbReference type="Pfam" id="PF03646">
    <property type="entry name" value="FlaG"/>
    <property type="match status" value="1"/>
</dbReference>
<keyword evidence="1" id="KW-0282">Flagellum</keyword>
<comment type="caution">
    <text evidence="1">The sequence shown here is derived from an EMBL/GenBank/DDBJ whole genome shotgun (WGS) entry which is preliminary data.</text>
</comment>
<evidence type="ECO:0000313" key="1">
    <source>
        <dbReference type="EMBL" id="MDR6553576.1"/>
    </source>
</evidence>
<keyword evidence="2" id="KW-1185">Reference proteome</keyword>
<sequence length="128" mass="14907">MENISKVAIGTFPQQSYDRPKLEIQGSATSSKSDLPEQVDYISKQADDNLKKEYLEQELDKSIDVLNKLMQLNYTHVSFQKHEKTNEYYIQVINDETQEVIREIPSKKVLDRVAEMNKMVGLLIDQKR</sequence>
<name>A0ABU1P1F4_9BACL</name>
<dbReference type="EMBL" id="JAVDSB010000011">
    <property type="protein sequence ID" value="MDR6553576.1"/>
    <property type="molecule type" value="Genomic_DNA"/>
</dbReference>
<gene>
    <name evidence="1" type="ORF">J2736_004783</name>
</gene>
<reference evidence="1 2" key="1">
    <citation type="submission" date="2023-07" db="EMBL/GenBank/DDBJ databases">
        <title>Sorghum-associated microbial communities from plants grown in Nebraska, USA.</title>
        <authorList>
            <person name="Schachtman D."/>
        </authorList>
    </citation>
    <scope>NUCLEOTIDE SEQUENCE [LARGE SCALE GENOMIC DNA]</scope>
    <source>
        <strain evidence="1 2">CC258</strain>
    </source>
</reference>
<dbReference type="Proteomes" id="UP001267290">
    <property type="component" value="Unassembled WGS sequence"/>
</dbReference>
<organism evidence="1 2">
    <name type="scientific">Paenibacillus qinlingensis</name>
    <dbReference type="NCBI Taxonomy" id="1837343"/>
    <lineage>
        <taxon>Bacteria</taxon>
        <taxon>Bacillati</taxon>
        <taxon>Bacillota</taxon>
        <taxon>Bacilli</taxon>
        <taxon>Bacillales</taxon>
        <taxon>Paenibacillaceae</taxon>
        <taxon>Paenibacillus</taxon>
    </lineage>
</organism>
<dbReference type="SUPFAM" id="SSF160214">
    <property type="entry name" value="FlaG-like"/>
    <property type="match status" value="1"/>
</dbReference>
<accession>A0ABU1P1F4</accession>
<evidence type="ECO:0000313" key="2">
    <source>
        <dbReference type="Proteomes" id="UP001267290"/>
    </source>
</evidence>
<proteinExistence type="predicted"/>